<evidence type="ECO:0000256" key="1">
    <source>
        <dbReference type="SAM" id="MobiDB-lite"/>
    </source>
</evidence>
<comment type="caution">
    <text evidence="2">The sequence shown here is derived from an EMBL/GenBank/DDBJ whole genome shotgun (WGS) entry which is preliminary data.</text>
</comment>
<evidence type="ECO:0000313" key="3">
    <source>
        <dbReference type="Proteomes" id="UP000646365"/>
    </source>
</evidence>
<name>A0A8J3E1U3_9PROT</name>
<feature type="compositionally biased region" description="Polar residues" evidence="1">
    <location>
        <begin position="48"/>
        <end position="58"/>
    </location>
</feature>
<organism evidence="2 3">
    <name type="scientific">Aliidongia dinghuensis</name>
    <dbReference type="NCBI Taxonomy" id="1867774"/>
    <lineage>
        <taxon>Bacteria</taxon>
        <taxon>Pseudomonadati</taxon>
        <taxon>Pseudomonadota</taxon>
        <taxon>Alphaproteobacteria</taxon>
        <taxon>Rhodospirillales</taxon>
        <taxon>Dongiaceae</taxon>
        <taxon>Aliidongia</taxon>
    </lineage>
</organism>
<protein>
    <submittedName>
        <fullName evidence="2">Uncharacterized protein</fullName>
    </submittedName>
</protein>
<gene>
    <name evidence="2" type="ORF">GCM10011611_08270</name>
</gene>
<feature type="region of interest" description="Disordered" evidence="1">
    <location>
        <begin position="26"/>
        <end position="78"/>
    </location>
</feature>
<keyword evidence="3" id="KW-1185">Reference proteome</keyword>
<dbReference type="EMBL" id="BMJQ01000002">
    <property type="protein sequence ID" value="GGF05133.1"/>
    <property type="molecule type" value="Genomic_DNA"/>
</dbReference>
<proteinExistence type="predicted"/>
<reference evidence="2" key="2">
    <citation type="submission" date="2020-09" db="EMBL/GenBank/DDBJ databases">
        <authorList>
            <person name="Sun Q."/>
            <person name="Zhou Y."/>
        </authorList>
    </citation>
    <scope>NUCLEOTIDE SEQUENCE</scope>
    <source>
        <strain evidence="2">CGMCC 1.15725</strain>
    </source>
</reference>
<reference evidence="2" key="1">
    <citation type="journal article" date="2014" name="Int. J. Syst. Evol. Microbiol.">
        <title>Complete genome sequence of Corynebacterium casei LMG S-19264T (=DSM 44701T), isolated from a smear-ripened cheese.</title>
        <authorList>
            <consortium name="US DOE Joint Genome Institute (JGI-PGF)"/>
            <person name="Walter F."/>
            <person name="Albersmeier A."/>
            <person name="Kalinowski J."/>
            <person name="Ruckert C."/>
        </authorList>
    </citation>
    <scope>NUCLEOTIDE SEQUENCE</scope>
    <source>
        <strain evidence="2">CGMCC 1.15725</strain>
    </source>
</reference>
<dbReference type="Proteomes" id="UP000646365">
    <property type="component" value="Unassembled WGS sequence"/>
</dbReference>
<accession>A0A8J3E1U3</accession>
<dbReference type="AlphaFoldDB" id="A0A8J3E1U3"/>
<sequence>MAIAATSAQAKPAPLALPTVPAIGPKMMAMPATPLSAPQTRPGDRADPSSTRAMTAANSDEVESTRAASPLGTRRVAS</sequence>
<evidence type="ECO:0000313" key="2">
    <source>
        <dbReference type="EMBL" id="GGF05133.1"/>
    </source>
</evidence>